<dbReference type="InterPro" id="IPR032861">
    <property type="entry name" value="TAXi_N"/>
</dbReference>
<dbReference type="InterPro" id="IPR021109">
    <property type="entry name" value="Peptidase_aspartic_dom_sf"/>
</dbReference>
<dbReference type="PRINTS" id="PR00792">
    <property type="entry name" value="PEPSIN"/>
</dbReference>
<dbReference type="GO" id="GO:0004190">
    <property type="term" value="F:aspartic-type endopeptidase activity"/>
    <property type="evidence" value="ECO:0007669"/>
    <property type="project" value="UniProtKB-KW"/>
</dbReference>
<feature type="active site" evidence="6">
    <location>
        <position position="149"/>
    </location>
</feature>
<dbReference type="InterPro" id="IPR051708">
    <property type="entry name" value="Plant_Aspart_Prot_A1"/>
</dbReference>
<keyword evidence="9" id="KW-1185">Reference proteome</keyword>
<evidence type="ECO:0000256" key="1">
    <source>
        <dbReference type="ARBA" id="ARBA00007447"/>
    </source>
</evidence>
<organism evidence="9 10">
    <name type="scientific">Ziziphus jujuba</name>
    <name type="common">Chinese jujube</name>
    <name type="synonym">Ziziphus sativa</name>
    <dbReference type="NCBI Taxonomy" id="326968"/>
    <lineage>
        <taxon>Eukaryota</taxon>
        <taxon>Viridiplantae</taxon>
        <taxon>Streptophyta</taxon>
        <taxon>Embryophyta</taxon>
        <taxon>Tracheophyta</taxon>
        <taxon>Spermatophyta</taxon>
        <taxon>Magnoliopsida</taxon>
        <taxon>eudicotyledons</taxon>
        <taxon>Gunneridae</taxon>
        <taxon>Pentapetalae</taxon>
        <taxon>rosids</taxon>
        <taxon>fabids</taxon>
        <taxon>Rosales</taxon>
        <taxon>Rhamnaceae</taxon>
        <taxon>Paliureae</taxon>
        <taxon>Ziziphus</taxon>
    </lineage>
</organism>
<dbReference type="Gene3D" id="2.40.70.10">
    <property type="entry name" value="Acid Proteases"/>
    <property type="match status" value="2"/>
</dbReference>
<feature type="transmembrane region" description="Helical" evidence="7">
    <location>
        <begin position="12"/>
        <end position="30"/>
    </location>
</feature>
<dbReference type="Pfam" id="PF14541">
    <property type="entry name" value="TAXi_C"/>
    <property type="match status" value="1"/>
</dbReference>
<keyword evidence="7" id="KW-0472">Membrane</keyword>
<keyword evidence="2 10" id="KW-0645">Protease</keyword>
<name>A0A6P3Z848_ZIZJJ</name>
<accession>A0A6P3Z848</accession>
<dbReference type="RefSeq" id="XP_015870354.2">
    <property type="nucleotide sequence ID" value="XM_016014868.4"/>
</dbReference>
<feature type="transmembrane region" description="Helical" evidence="7">
    <location>
        <begin position="36"/>
        <end position="69"/>
    </location>
</feature>
<dbReference type="InterPro" id="IPR032799">
    <property type="entry name" value="TAXi_C"/>
</dbReference>
<dbReference type="InterPro" id="IPR001461">
    <property type="entry name" value="Aspartic_peptidase_A1"/>
</dbReference>
<evidence type="ECO:0000256" key="4">
    <source>
        <dbReference type="ARBA" id="ARBA00022801"/>
    </source>
</evidence>
<keyword evidence="7" id="KW-1133">Transmembrane helix</keyword>
<dbReference type="InterPro" id="IPR033121">
    <property type="entry name" value="PEPTIDASE_A1"/>
</dbReference>
<dbReference type="KEGG" id="zju:107407573"/>
<evidence type="ECO:0000313" key="10">
    <source>
        <dbReference type="RefSeq" id="XP_015870354.2"/>
    </source>
</evidence>
<keyword evidence="4" id="KW-0378">Hydrolase</keyword>
<dbReference type="Pfam" id="PF14543">
    <property type="entry name" value="TAXi_N"/>
    <property type="match status" value="1"/>
</dbReference>
<keyword evidence="5" id="KW-0325">Glycoprotein</keyword>
<dbReference type="PANTHER" id="PTHR47967">
    <property type="entry name" value="OS07G0603500 PROTEIN-RELATED"/>
    <property type="match status" value="1"/>
</dbReference>
<dbReference type="Proteomes" id="UP001652623">
    <property type="component" value="Chromosome 12"/>
</dbReference>
<evidence type="ECO:0000256" key="7">
    <source>
        <dbReference type="SAM" id="Phobius"/>
    </source>
</evidence>
<dbReference type="SUPFAM" id="SSF50630">
    <property type="entry name" value="Acid proteases"/>
    <property type="match status" value="1"/>
</dbReference>
<keyword evidence="3" id="KW-0064">Aspartyl protease</keyword>
<feature type="active site" evidence="6">
    <location>
        <position position="376"/>
    </location>
</feature>
<evidence type="ECO:0000313" key="9">
    <source>
        <dbReference type="Proteomes" id="UP001652623"/>
    </source>
</evidence>
<dbReference type="GeneID" id="107407573"/>
<dbReference type="CDD" id="cd05476">
    <property type="entry name" value="pepsin_A_like_plant"/>
    <property type="match status" value="1"/>
</dbReference>
<comment type="similarity">
    <text evidence="1">Belongs to the peptidase A1 family.</text>
</comment>
<dbReference type="InterPro" id="IPR034161">
    <property type="entry name" value="Pepsin-like_plant"/>
</dbReference>
<dbReference type="PROSITE" id="PS51767">
    <property type="entry name" value="PEPTIDASE_A1"/>
    <property type="match status" value="1"/>
</dbReference>
<protein>
    <submittedName>
        <fullName evidence="10">Aspartyl protease family protein 2</fullName>
    </submittedName>
</protein>
<dbReference type="AlphaFoldDB" id="A0A6P3Z848"/>
<feature type="domain" description="Peptidase A1" evidence="8">
    <location>
        <begin position="131"/>
        <end position="493"/>
    </location>
</feature>
<gene>
    <name evidence="10" type="primary">LOC107407573</name>
</gene>
<evidence type="ECO:0000256" key="2">
    <source>
        <dbReference type="ARBA" id="ARBA00022670"/>
    </source>
</evidence>
<evidence type="ECO:0000256" key="5">
    <source>
        <dbReference type="ARBA" id="ARBA00023180"/>
    </source>
</evidence>
<keyword evidence="7" id="KW-0812">Transmembrane</keyword>
<dbReference type="GO" id="GO:0006508">
    <property type="term" value="P:proteolysis"/>
    <property type="evidence" value="ECO:0007669"/>
    <property type="project" value="UniProtKB-KW"/>
</dbReference>
<reference evidence="10" key="1">
    <citation type="submission" date="2025-08" db="UniProtKB">
        <authorList>
            <consortium name="RefSeq"/>
        </authorList>
    </citation>
    <scope>IDENTIFICATION</scope>
    <source>
        <tissue evidence="10">Seedling</tissue>
    </source>
</reference>
<sequence length="500" mass="55094">MALIESKTKTRRFLSLYCLYTHSLFFHFIYLDYVFFFFLFLFFFFFLVSSIAMVASSSVSLFSLFLFVFVNVCDPQNVTVPYLKLPLLHKTPLASPSKLLYYDTYRLSVLRGRQSFKSPVVSGASTGSGQYFVDLHLGTPPQRLLLVADTGSDLVWVRCSSCKNCTNHDPRSAFLARHSSTFSPHHCYESSCRLVPHPKPNPCNRTRLHSPCRYEYPYADGSVTSGFFSKETTTLNTSSGKEAKLRSLAFGCGFRNSGPSVSGPSFNGANGVMGLGRGPISFSSQLGRRFGNKFSYCLMDYTLAPTPTSYLMIGGEQNEVVSKGSRMSFTPLQTNRFSPTFYYIGIKSAFVGGAKLPISPTVWSIDESGNGGTVIDSGTTLTFLPEPAYRVVLAAFRRRVKIPSAAELTPGFDLCLNVSGVSRPSLPRLSFKLVGNSVFAPPPRNYFIDTADGVKCLAIQPVNSGEGISVIGNLMQQGFLLVFDKDKLRLGFSRRGCAVP</sequence>
<proteinExistence type="inferred from homology"/>
<dbReference type="InParanoid" id="A0A6P3Z848"/>
<evidence type="ECO:0000256" key="3">
    <source>
        <dbReference type="ARBA" id="ARBA00022750"/>
    </source>
</evidence>
<dbReference type="PANTHER" id="PTHR47967:SF46">
    <property type="entry name" value="ASPARTIC PROTEINASE NEPENTHESIN-1"/>
    <property type="match status" value="1"/>
</dbReference>
<evidence type="ECO:0000259" key="8">
    <source>
        <dbReference type="PROSITE" id="PS51767"/>
    </source>
</evidence>
<evidence type="ECO:0000256" key="6">
    <source>
        <dbReference type="PIRSR" id="PIRSR601461-1"/>
    </source>
</evidence>